<dbReference type="AlphaFoldDB" id="A0AAU7T5N7"/>
<dbReference type="EMBL" id="CP158165">
    <property type="protein sequence ID" value="XBV21969.1"/>
    <property type="molecule type" value="Genomic_DNA"/>
</dbReference>
<sequence length="165" mass="17114">MTSFVTRRRGSSEIGIETTAGDGTPGGRDRGAVAPVPSRPDRRIERSRLAAIRDAVGAVAGAVLGLVPHVLHHIGLLAGAALITGATGNALFFVIGLGFSIPLLRRLYRRFRTWRAPAIAVAVFAGMFSLSAFVIGPAITGDGPADNPAPPAQTPTEDHTGHHPA</sequence>
<keyword evidence="2" id="KW-1133">Transmembrane helix</keyword>
<accession>A0AAU7T5N7</accession>
<gene>
    <name evidence="3" type="ORF">ABN611_25815</name>
</gene>
<evidence type="ECO:0000256" key="2">
    <source>
        <dbReference type="SAM" id="Phobius"/>
    </source>
</evidence>
<proteinExistence type="predicted"/>
<dbReference type="RefSeq" id="WP_350274819.1">
    <property type="nucleotide sequence ID" value="NZ_CP158165.1"/>
</dbReference>
<keyword evidence="2" id="KW-0812">Transmembrane</keyword>
<evidence type="ECO:0000313" key="3">
    <source>
        <dbReference type="EMBL" id="XBV21969.1"/>
    </source>
</evidence>
<keyword evidence="2" id="KW-0472">Membrane</keyword>
<feature type="transmembrane region" description="Helical" evidence="2">
    <location>
        <begin position="77"/>
        <end position="104"/>
    </location>
</feature>
<feature type="region of interest" description="Disordered" evidence="1">
    <location>
        <begin position="1"/>
        <end position="40"/>
    </location>
</feature>
<feature type="compositionally biased region" description="Basic and acidic residues" evidence="1">
    <location>
        <begin position="156"/>
        <end position="165"/>
    </location>
</feature>
<feature type="transmembrane region" description="Helical" evidence="2">
    <location>
        <begin position="116"/>
        <end position="139"/>
    </location>
</feature>
<reference evidence="3" key="1">
    <citation type="submission" date="2024-06" db="EMBL/GenBank/DDBJ databases">
        <title>Kribbella sp. strain HUAS MG21 genome sequences.</title>
        <authorList>
            <person name="Mo P."/>
        </authorList>
    </citation>
    <scope>NUCLEOTIDE SEQUENCE</scope>
    <source>
        <strain evidence="3">HUAS MG21</strain>
    </source>
</reference>
<feature type="transmembrane region" description="Helical" evidence="2">
    <location>
        <begin position="51"/>
        <end position="71"/>
    </location>
</feature>
<organism evidence="3">
    <name type="scientific">Kribbella sp. HUAS MG21</name>
    <dbReference type="NCBI Taxonomy" id="3160966"/>
    <lineage>
        <taxon>Bacteria</taxon>
        <taxon>Bacillati</taxon>
        <taxon>Actinomycetota</taxon>
        <taxon>Actinomycetes</taxon>
        <taxon>Propionibacteriales</taxon>
        <taxon>Kribbellaceae</taxon>
        <taxon>Kribbella</taxon>
    </lineage>
</organism>
<feature type="region of interest" description="Disordered" evidence="1">
    <location>
        <begin position="144"/>
        <end position="165"/>
    </location>
</feature>
<evidence type="ECO:0000256" key="1">
    <source>
        <dbReference type="SAM" id="MobiDB-lite"/>
    </source>
</evidence>
<protein>
    <submittedName>
        <fullName evidence="3">Uncharacterized protein</fullName>
    </submittedName>
</protein>
<name>A0AAU7T5N7_9ACTN</name>